<dbReference type="GO" id="GO:0006508">
    <property type="term" value="P:proteolysis"/>
    <property type="evidence" value="ECO:0007669"/>
    <property type="project" value="UniProtKB-KW"/>
</dbReference>
<keyword evidence="3" id="KW-0926">Vacuole</keyword>
<accession>A0A9W8E539</accession>
<dbReference type="PANTHER" id="PTHR47966">
    <property type="entry name" value="BETA-SITE APP-CLEAVING ENZYME, ISOFORM A-RELATED"/>
    <property type="match status" value="1"/>
</dbReference>
<sequence>MEESLDELKHRMQRAGHVLYEKYVVSRLGEDEAQEVLEEYTIQNPGVTLPVSNFMNAQYYIQASLGTPPQNFKFVPDTGSSNLWVPSSQCSSIACYLHTRYDSSKSSSHSPNGTEFAIHYGSGSLEGFVSNDVFTLGNVQIEKQDFAEATKEPGLAFAFGRFDGILGLAYDTISVNHIVPPFYHMVNRHLVEEPVFGFYLSDTNDGEGAEGAMTLGGVDKSHYEGEITYADVRRKGYWEVELEGARLGDIELDVENAGAAIDTGTSLIAVKTDLAEIINKEIGAKKGWNGQYTIDCDTLDSLDDFTFRFGGKDFTLTAHEYTLKVQNQCISAFMGIDLPDKIGNLWIVGDAFLRKFYTVYDLGQHRVGFAKARK</sequence>
<dbReference type="FunFam" id="2.40.70.10:FF:000002">
    <property type="entry name" value="Vacuolar aspartic proteinase"/>
    <property type="match status" value="1"/>
</dbReference>
<evidence type="ECO:0000256" key="11">
    <source>
        <dbReference type="PIRSR" id="PIRSR601461-2"/>
    </source>
</evidence>
<organism evidence="14 15">
    <name type="scientific">Dispira parvispora</name>
    <dbReference type="NCBI Taxonomy" id="1520584"/>
    <lineage>
        <taxon>Eukaryota</taxon>
        <taxon>Fungi</taxon>
        <taxon>Fungi incertae sedis</taxon>
        <taxon>Zoopagomycota</taxon>
        <taxon>Kickxellomycotina</taxon>
        <taxon>Dimargaritomycetes</taxon>
        <taxon>Dimargaritales</taxon>
        <taxon>Dimargaritaceae</taxon>
        <taxon>Dispira</taxon>
    </lineage>
</organism>
<name>A0A9W8E539_9FUNG</name>
<dbReference type="InterPro" id="IPR001461">
    <property type="entry name" value="Aspartic_peptidase_A1"/>
</dbReference>
<dbReference type="InterPro" id="IPR033121">
    <property type="entry name" value="PEPTIDASE_A1"/>
</dbReference>
<dbReference type="GO" id="GO:0004190">
    <property type="term" value="F:aspartic-type endopeptidase activity"/>
    <property type="evidence" value="ECO:0007669"/>
    <property type="project" value="UniProtKB-KW"/>
</dbReference>
<dbReference type="FunFam" id="2.40.70.10:FF:000036">
    <property type="entry name" value="Vacuolar aspartic protease"/>
    <property type="match status" value="1"/>
</dbReference>
<feature type="disulfide bond" evidence="11">
    <location>
        <begin position="90"/>
        <end position="95"/>
    </location>
</feature>
<evidence type="ECO:0000256" key="4">
    <source>
        <dbReference type="ARBA" id="ARBA00022670"/>
    </source>
</evidence>
<evidence type="ECO:0000313" key="14">
    <source>
        <dbReference type="EMBL" id="KAJ1959013.1"/>
    </source>
</evidence>
<dbReference type="Proteomes" id="UP001150925">
    <property type="component" value="Unassembled WGS sequence"/>
</dbReference>
<evidence type="ECO:0000256" key="12">
    <source>
        <dbReference type="RuleBase" id="RU000454"/>
    </source>
</evidence>
<evidence type="ECO:0000256" key="9">
    <source>
        <dbReference type="ARBA" id="ARBA00023180"/>
    </source>
</evidence>
<keyword evidence="9" id="KW-0325">Glycoprotein</keyword>
<dbReference type="EMBL" id="JANBPY010001704">
    <property type="protein sequence ID" value="KAJ1959013.1"/>
    <property type="molecule type" value="Genomic_DNA"/>
</dbReference>
<comment type="subcellular location">
    <subcellularLocation>
        <location evidence="1">Vacuole</location>
    </subcellularLocation>
</comment>
<dbReference type="GO" id="GO:0005773">
    <property type="term" value="C:vacuole"/>
    <property type="evidence" value="ECO:0007669"/>
    <property type="project" value="UniProtKB-SubCell"/>
</dbReference>
<evidence type="ECO:0000256" key="5">
    <source>
        <dbReference type="ARBA" id="ARBA00022729"/>
    </source>
</evidence>
<evidence type="ECO:0000256" key="2">
    <source>
        <dbReference type="ARBA" id="ARBA00007447"/>
    </source>
</evidence>
<dbReference type="SUPFAM" id="SSF50630">
    <property type="entry name" value="Acid proteases"/>
    <property type="match status" value="1"/>
</dbReference>
<evidence type="ECO:0000313" key="15">
    <source>
        <dbReference type="Proteomes" id="UP001150925"/>
    </source>
</evidence>
<dbReference type="OrthoDB" id="771136at2759"/>
<comment type="similarity">
    <text evidence="2 12">Belongs to the peptidase A1 family.</text>
</comment>
<gene>
    <name evidence="14" type="primary">APR1</name>
    <name evidence="14" type="ORF">IWQ62_004782</name>
</gene>
<evidence type="ECO:0000256" key="10">
    <source>
        <dbReference type="PIRSR" id="PIRSR601461-1"/>
    </source>
</evidence>
<feature type="active site" evidence="10">
    <location>
        <position position="77"/>
    </location>
</feature>
<dbReference type="PANTHER" id="PTHR47966:SF51">
    <property type="entry name" value="BETA-SITE APP-CLEAVING ENZYME, ISOFORM A-RELATED"/>
    <property type="match status" value="1"/>
</dbReference>
<comment type="caution">
    <text evidence="14">The sequence shown here is derived from an EMBL/GenBank/DDBJ whole genome shotgun (WGS) entry which is preliminary data.</text>
</comment>
<proteinExistence type="inferred from homology"/>
<dbReference type="AlphaFoldDB" id="A0A9W8E539"/>
<keyword evidence="6 12" id="KW-0064">Aspartyl protease</keyword>
<keyword evidence="7 12" id="KW-0378">Hydrolase</keyword>
<keyword evidence="8 11" id="KW-1015">Disulfide bond</keyword>
<reference evidence="14" key="1">
    <citation type="submission" date="2022-07" db="EMBL/GenBank/DDBJ databases">
        <title>Phylogenomic reconstructions and comparative analyses of Kickxellomycotina fungi.</title>
        <authorList>
            <person name="Reynolds N.K."/>
            <person name="Stajich J.E."/>
            <person name="Barry K."/>
            <person name="Grigoriev I.V."/>
            <person name="Crous P."/>
            <person name="Smith M.E."/>
        </authorList>
    </citation>
    <scope>NUCLEOTIDE SEQUENCE</scope>
    <source>
        <strain evidence="14">RSA 1196</strain>
    </source>
</reference>
<dbReference type="PRINTS" id="PR00792">
    <property type="entry name" value="PEPSIN"/>
</dbReference>
<dbReference type="PROSITE" id="PS00141">
    <property type="entry name" value="ASP_PROTEASE"/>
    <property type="match status" value="1"/>
</dbReference>
<evidence type="ECO:0000259" key="13">
    <source>
        <dbReference type="PROSITE" id="PS51767"/>
    </source>
</evidence>
<evidence type="ECO:0000256" key="1">
    <source>
        <dbReference type="ARBA" id="ARBA00004116"/>
    </source>
</evidence>
<dbReference type="PROSITE" id="PS51767">
    <property type="entry name" value="PEPTIDASE_A1"/>
    <property type="match status" value="1"/>
</dbReference>
<protein>
    <submittedName>
        <fullName evidence="14">Aspartic proteinase</fullName>
        <ecNumber evidence="14">3.4.23.25</ecNumber>
    </submittedName>
</protein>
<evidence type="ECO:0000256" key="8">
    <source>
        <dbReference type="ARBA" id="ARBA00023157"/>
    </source>
</evidence>
<feature type="disulfide bond" evidence="11">
    <location>
        <begin position="296"/>
        <end position="329"/>
    </location>
</feature>
<feature type="domain" description="Peptidase A1" evidence="13">
    <location>
        <begin position="59"/>
        <end position="370"/>
    </location>
</feature>
<dbReference type="EC" id="3.4.23.25" evidence="14"/>
<dbReference type="Gene3D" id="2.40.70.10">
    <property type="entry name" value="Acid Proteases"/>
    <property type="match status" value="2"/>
</dbReference>
<dbReference type="InterPro" id="IPR021109">
    <property type="entry name" value="Peptidase_aspartic_dom_sf"/>
</dbReference>
<dbReference type="Pfam" id="PF00026">
    <property type="entry name" value="Asp"/>
    <property type="match status" value="1"/>
</dbReference>
<evidence type="ECO:0000256" key="7">
    <source>
        <dbReference type="ARBA" id="ARBA00022801"/>
    </source>
</evidence>
<keyword evidence="15" id="KW-1185">Reference proteome</keyword>
<keyword evidence="5" id="KW-0732">Signal</keyword>
<evidence type="ECO:0000256" key="3">
    <source>
        <dbReference type="ARBA" id="ARBA00022554"/>
    </source>
</evidence>
<dbReference type="InterPro" id="IPR001969">
    <property type="entry name" value="Aspartic_peptidase_AS"/>
</dbReference>
<feature type="active site" evidence="10">
    <location>
        <position position="262"/>
    </location>
</feature>
<evidence type="ECO:0000256" key="6">
    <source>
        <dbReference type="ARBA" id="ARBA00022750"/>
    </source>
</evidence>
<keyword evidence="4 12" id="KW-0645">Protease</keyword>